<dbReference type="InterPro" id="IPR032710">
    <property type="entry name" value="NTF2-like_dom_sf"/>
</dbReference>
<sequence>MNLHDHLYQQETELLTLEVRSSKEELDRRLADDFQEISSTGAVFGKEHVMERLPQEEDRGLTCEQFHVQQLAEDAALTTFLLHIKETGKTSWRSSIWKKYGETWKMVHHQGTPTPK</sequence>
<dbReference type="Proteomes" id="UP000663970">
    <property type="component" value="Unassembled WGS sequence"/>
</dbReference>
<accession>A0ABS3DR94</accession>
<name>A0ABS3DR94_9BACI</name>
<feature type="domain" description="DUF4440" evidence="1">
    <location>
        <begin position="9"/>
        <end position="106"/>
    </location>
</feature>
<dbReference type="RefSeq" id="WP_206931874.1">
    <property type="nucleotide sequence ID" value="NZ_JAEKJY010000001.1"/>
</dbReference>
<comment type="caution">
    <text evidence="2">The sequence shown here is derived from an EMBL/GenBank/DDBJ whole genome shotgun (WGS) entry which is preliminary data.</text>
</comment>
<evidence type="ECO:0000313" key="3">
    <source>
        <dbReference type="Proteomes" id="UP000663970"/>
    </source>
</evidence>
<protein>
    <submittedName>
        <fullName evidence="2">DUF4440 domain-containing protein</fullName>
    </submittedName>
</protein>
<gene>
    <name evidence="2" type="ORF">JF544_01325</name>
</gene>
<dbReference type="Pfam" id="PF14534">
    <property type="entry name" value="DUF4440"/>
    <property type="match status" value="1"/>
</dbReference>
<dbReference type="Gene3D" id="3.10.450.50">
    <property type="match status" value="1"/>
</dbReference>
<organism evidence="2 3">
    <name type="scientific">Halobacillus kuroshimensis</name>
    <dbReference type="NCBI Taxonomy" id="302481"/>
    <lineage>
        <taxon>Bacteria</taxon>
        <taxon>Bacillati</taxon>
        <taxon>Bacillota</taxon>
        <taxon>Bacilli</taxon>
        <taxon>Bacillales</taxon>
        <taxon>Bacillaceae</taxon>
        <taxon>Halobacillus</taxon>
    </lineage>
</organism>
<keyword evidence="3" id="KW-1185">Reference proteome</keyword>
<proteinExistence type="predicted"/>
<reference evidence="2 3" key="1">
    <citation type="submission" date="2020-12" db="EMBL/GenBank/DDBJ databases">
        <title>Oil enriched cultivation method for isolating marine PHA-producing bacteria.</title>
        <authorList>
            <person name="Zheng W."/>
            <person name="Yu S."/>
            <person name="Huang Y."/>
        </authorList>
    </citation>
    <scope>NUCLEOTIDE SEQUENCE [LARGE SCALE GENOMIC DNA]</scope>
    <source>
        <strain evidence="2 3">SY-2-6</strain>
    </source>
</reference>
<evidence type="ECO:0000259" key="1">
    <source>
        <dbReference type="Pfam" id="PF14534"/>
    </source>
</evidence>
<evidence type="ECO:0000313" key="2">
    <source>
        <dbReference type="EMBL" id="MBN8233862.1"/>
    </source>
</evidence>
<dbReference type="InterPro" id="IPR027843">
    <property type="entry name" value="DUF4440"/>
</dbReference>
<dbReference type="EMBL" id="JAEKJY010000001">
    <property type="protein sequence ID" value="MBN8233862.1"/>
    <property type="molecule type" value="Genomic_DNA"/>
</dbReference>
<dbReference type="SUPFAM" id="SSF54427">
    <property type="entry name" value="NTF2-like"/>
    <property type="match status" value="1"/>
</dbReference>